<evidence type="ECO:0000259" key="2">
    <source>
        <dbReference type="PROSITE" id="PS50280"/>
    </source>
</evidence>
<gene>
    <name evidence="3" type="primary">g5153</name>
    <name evidence="3" type="ORF">EsDP_00005153</name>
</gene>
<dbReference type="InterPro" id="IPR011990">
    <property type="entry name" value="TPR-like_helical_dom_sf"/>
</dbReference>
<dbReference type="InterPro" id="IPR053185">
    <property type="entry name" value="SET_domain_protein"/>
</dbReference>
<dbReference type="EMBL" id="BAAFGZ010000227">
    <property type="protein sequence ID" value="GAB0136865.1"/>
    <property type="molecule type" value="Genomic_DNA"/>
</dbReference>
<evidence type="ECO:0000313" key="4">
    <source>
        <dbReference type="Proteomes" id="UP001562357"/>
    </source>
</evidence>
<dbReference type="CDD" id="cd20071">
    <property type="entry name" value="SET_SMYD"/>
    <property type="match status" value="1"/>
</dbReference>
<dbReference type="Gene3D" id="2.170.270.10">
    <property type="entry name" value="SET domain"/>
    <property type="match status" value="1"/>
</dbReference>
<feature type="domain" description="SET" evidence="2">
    <location>
        <begin position="103"/>
        <end position="257"/>
    </location>
</feature>
<dbReference type="SMART" id="SM00317">
    <property type="entry name" value="SET"/>
    <property type="match status" value="1"/>
</dbReference>
<name>A0ABQ0CTU2_9HYPO</name>
<keyword evidence="1" id="KW-0732">Signal</keyword>
<dbReference type="Gene3D" id="1.25.40.10">
    <property type="entry name" value="Tetratricopeptide repeat domain"/>
    <property type="match status" value="1"/>
</dbReference>
<dbReference type="Pfam" id="PF00856">
    <property type="entry name" value="SET"/>
    <property type="match status" value="1"/>
</dbReference>
<evidence type="ECO:0000256" key="1">
    <source>
        <dbReference type="SAM" id="SignalP"/>
    </source>
</evidence>
<keyword evidence="4" id="KW-1185">Reference proteome</keyword>
<dbReference type="InterPro" id="IPR046341">
    <property type="entry name" value="SET_dom_sf"/>
</dbReference>
<evidence type="ECO:0000313" key="3">
    <source>
        <dbReference type="EMBL" id="GAB0136865.1"/>
    </source>
</evidence>
<comment type="caution">
    <text evidence="3">The sequence shown here is derived from an EMBL/GenBank/DDBJ whole genome shotgun (WGS) entry which is preliminary data.</text>
</comment>
<dbReference type="Proteomes" id="UP001562357">
    <property type="component" value="Unassembled WGS sequence"/>
</dbReference>
<accession>A0ABQ0CTU2</accession>
<feature type="signal peptide" evidence="1">
    <location>
        <begin position="1"/>
        <end position="21"/>
    </location>
</feature>
<proteinExistence type="predicted"/>
<dbReference type="PANTHER" id="PTHR47332">
    <property type="entry name" value="SET DOMAIN-CONTAINING PROTEIN 5"/>
    <property type="match status" value="1"/>
</dbReference>
<reference evidence="4" key="1">
    <citation type="submission" date="2024-06" db="EMBL/GenBank/DDBJ databases">
        <title>Draft Genome Sequences of Epichloe bromicola Strains Isolated from Elymus ciliaris.</title>
        <authorList>
            <consortium name="Epichloe bromicola genome sequencing consortium"/>
            <person name="Miura A."/>
            <person name="Imano S."/>
            <person name="Ashida A."/>
            <person name="Sato I."/>
            <person name="Chiba S."/>
            <person name="Tanaka A."/>
            <person name="Camagna M."/>
            <person name="Takemoto D."/>
        </authorList>
    </citation>
    <scope>NUCLEOTIDE SEQUENCE [LARGE SCALE GENOMIC DNA]</scope>
    <source>
        <strain evidence="4">DP</strain>
    </source>
</reference>
<organism evidence="3 4">
    <name type="scientific">Epichloe bromicola</name>
    <dbReference type="NCBI Taxonomy" id="79588"/>
    <lineage>
        <taxon>Eukaryota</taxon>
        <taxon>Fungi</taxon>
        <taxon>Dikarya</taxon>
        <taxon>Ascomycota</taxon>
        <taxon>Pezizomycotina</taxon>
        <taxon>Sordariomycetes</taxon>
        <taxon>Hypocreomycetidae</taxon>
        <taxon>Hypocreales</taxon>
        <taxon>Clavicipitaceae</taxon>
        <taxon>Epichloe</taxon>
    </lineage>
</organism>
<dbReference type="InterPro" id="IPR001214">
    <property type="entry name" value="SET_dom"/>
</dbReference>
<sequence length="423" mass="46898">MGLLCLASLLLVSTFTPSSSAKVFPGEDMSYLGQRPQQPIIFADEPSVAATPPKALQTFSSNSSQSSHSYHVYSSRDFAGGRGISIVTTEERIKKFQDVTLAPGINDNSSPPFLEQDIPGKGRGIIATKLLHRGDRIFAHTPLLMIDADVFDGAEFEWSALEEEAVNNLPAESQKMFWELFGQPVLHPVSGRIDPNAFDLDMSDDEDSYYGVFPETARMNHDCRPNAAYYFDNNTLTHYVHAITDIPPGAEISITYIDISMPRKKRVAKLLRTWGFNCSCSQCSLPSEFSRASDQRLDQLIKLSGRFEDGLLMSAPTAERLVSLFHQERMHSPAAEAYTYAAVSYCMEGKYTETLKWATLALEFSMLDSGPHSPIVKMLAKLVGDPERQDCWLAGLKGIGQEFGNLYGGKVDDDDDDDDDDDE</sequence>
<dbReference type="SUPFAM" id="SSF82199">
    <property type="entry name" value="SET domain"/>
    <property type="match status" value="1"/>
</dbReference>
<dbReference type="PANTHER" id="PTHR47332:SF6">
    <property type="entry name" value="SET DOMAIN-CONTAINING PROTEIN"/>
    <property type="match status" value="1"/>
</dbReference>
<dbReference type="PROSITE" id="PS50280">
    <property type="entry name" value="SET"/>
    <property type="match status" value="1"/>
</dbReference>
<protein>
    <recommendedName>
        <fullName evidence="2">SET domain-containing protein</fullName>
    </recommendedName>
</protein>
<feature type="chain" id="PRO_5046493739" description="SET domain-containing protein" evidence="1">
    <location>
        <begin position="22"/>
        <end position="423"/>
    </location>
</feature>